<dbReference type="CDD" id="cd00200">
    <property type="entry name" value="WD40"/>
    <property type="match status" value="1"/>
</dbReference>
<dbReference type="GeneID" id="103373629"/>
<dbReference type="PROSITE" id="PS00678">
    <property type="entry name" value="WD_REPEATS_1"/>
    <property type="match status" value="1"/>
</dbReference>
<dbReference type="InterPro" id="IPR036322">
    <property type="entry name" value="WD40_repeat_dom_sf"/>
</dbReference>
<reference evidence="6" key="1">
    <citation type="submission" date="2025-08" db="UniProtKB">
        <authorList>
            <consortium name="RefSeq"/>
        </authorList>
    </citation>
    <scope>IDENTIFICATION</scope>
</reference>
<dbReference type="AlphaFoldDB" id="A0A9Y4NQV9"/>
<dbReference type="GO" id="GO:0035082">
    <property type="term" value="P:axoneme assembly"/>
    <property type="evidence" value="ECO:0007669"/>
    <property type="project" value="TreeGrafter"/>
</dbReference>
<feature type="compositionally biased region" description="Basic and acidic residues" evidence="4">
    <location>
        <begin position="42"/>
        <end position="58"/>
    </location>
</feature>
<dbReference type="SMART" id="SM00320">
    <property type="entry name" value="WD40"/>
    <property type="match status" value="7"/>
</dbReference>
<dbReference type="Proteomes" id="UP000694891">
    <property type="component" value="Unplaced"/>
</dbReference>
<dbReference type="PANTHER" id="PTHR14604:SF3">
    <property type="entry name" value="SPERM-ASSOCIATED ANTIGEN 16 PROTEIN"/>
    <property type="match status" value="1"/>
</dbReference>
<feature type="repeat" description="WD" evidence="3">
    <location>
        <begin position="407"/>
        <end position="439"/>
    </location>
</feature>
<dbReference type="Pfam" id="PF00400">
    <property type="entry name" value="WD40"/>
    <property type="match status" value="5"/>
</dbReference>
<dbReference type="Gene3D" id="2.130.10.10">
    <property type="entry name" value="YVTN repeat-like/Quinoprotein amine dehydrogenase"/>
    <property type="match status" value="2"/>
</dbReference>
<dbReference type="InterPro" id="IPR050995">
    <property type="entry name" value="WD-F-box_domain-protein"/>
</dbReference>
<dbReference type="PANTHER" id="PTHR14604">
    <property type="entry name" value="WD40 REPEAT PF20"/>
    <property type="match status" value="1"/>
</dbReference>
<keyword evidence="2" id="KW-0677">Repeat</keyword>
<gene>
    <name evidence="6" type="primary">LOC103373629</name>
</gene>
<evidence type="ECO:0000256" key="3">
    <source>
        <dbReference type="PROSITE-ProRule" id="PRU00221"/>
    </source>
</evidence>
<evidence type="ECO:0000313" key="6">
    <source>
        <dbReference type="RefSeq" id="XP_008301773.1"/>
    </source>
</evidence>
<name>A0A9Y4NQV9_9TELE</name>
<dbReference type="InterPro" id="IPR019775">
    <property type="entry name" value="WD40_repeat_CS"/>
</dbReference>
<dbReference type="GO" id="GO:1990716">
    <property type="term" value="C:axonemal central apparatus"/>
    <property type="evidence" value="ECO:0007669"/>
    <property type="project" value="TreeGrafter"/>
</dbReference>
<accession>A0A9Y4NQV9</accession>
<feature type="repeat" description="WD" evidence="3">
    <location>
        <begin position="277"/>
        <end position="318"/>
    </location>
</feature>
<evidence type="ECO:0000313" key="5">
    <source>
        <dbReference type="Proteomes" id="UP000694891"/>
    </source>
</evidence>
<sequence>MVTSKQHRRWNSAAVTVATCKQEAEKMSARSRDGAEEEEEEERRSDEGASWRKPEPPEHQIVPNIPESVDDFLRNFLRRLGLRRTLSSFEAEWYDSAQRHFSETLPTPESGVFFLPDALTHQQILRSELETVHKEAELLGREVLEARETLLRMQRERSFHQLQHRRVAEDKNKLIQDLKHLKKHLESYEPALRQLEDKHQAALRQKMLLSLQRDRVHNTSEEKPSPEKKAGSSSDKPAVKKKHLKDSEFPASSRTVKHQETFPAEKNLRSFRLQNSIRAHELPIGCIDLHPDQLILASVSDDRRWRLWRLEPGEKVAEMMLTGEGHSDWLSGCSFHPDGSKLATTSGDTTVRLWDSSHGCCVLTLSGHSQPTWSCSFHSSGHFLSSCSSDRTAKLWDLNSQRCRQTLRRHAAAVNSVRFLPSSNLLLTSSADKTVAMWDARLAVCTAIFSGHLHPCNHATSNMAADLVASCDSGGVVNLWDVRKPATPVAAVDAGPMAANQVVFSQSGRTLAVASGDGLVRLVEVESCEVTSLDGHSDDVQSVVFDHKGATVMSAGSDGMIHVWS</sequence>
<feature type="repeat" description="WD" evidence="3">
    <location>
        <begin position="323"/>
        <end position="364"/>
    </location>
</feature>
<feature type="repeat" description="WD" evidence="3">
    <location>
        <begin position="365"/>
        <end position="406"/>
    </location>
</feature>
<feature type="repeat" description="WD" evidence="3">
    <location>
        <begin position="533"/>
        <end position="565"/>
    </location>
</feature>
<dbReference type="PROSITE" id="PS50082">
    <property type="entry name" value="WD_REPEATS_2"/>
    <property type="match status" value="5"/>
</dbReference>
<evidence type="ECO:0000256" key="1">
    <source>
        <dbReference type="ARBA" id="ARBA00022574"/>
    </source>
</evidence>
<organism evidence="5 6">
    <name type="scientific">Stegastes partitus</name>
    <name type="common">bicolor damselfish</name>
    <dbReference type="NCBI Taxonomy" id="144197"/>
    <lineage>
        <taxon>Eukaryota</taxon>
        <taxon>Metazoa</taxon>
        <taxon>Chordata</taxon>
        <taxon>Craniata</taxon>
        <taxon>Vertebrata</taxon>
        <taxon>Euteleostomi</taxon>
        <taxon>Actinopterygii</taxon>
        <taxon>Neopterygii</taxon>
        <taxon>Teleostei</taxon>
        <taxon>Neoteleostei</taxon>
        <taxon>Acanthomorphata</taxon>
        <taxon>Ovalentaria</taxon>
        <taxon>Pomacentridae</taxon>
        <taxon>Stegastes</taxon>
    </lineage>
</organism>
<dbReference type="RefSeq" id="XP_008301773.1">
    <property type="nucleotide sequence ID" value="XM_008303551.1"/>
</dbReference>
<dbReference type="PROSITE" id="PS50294">
    <property type="entry name" value="WD_REPEATS_REGION"/>
    <property type="match status" value="5"/>
</dbReference>
<feature type="compositionally biased region" description="Basic residues" evidence="4">
    <location>
        <begin position="1"/>
        <end position="10"/>
    </location>
</feature>
<evidence type="ECO:0000256" key="4">
    <source>
        <dbReference type="SAM" id="MobiDB-lite"/>
    </source>
</evidence>
<protein>
    <submittedName>
        <fullName evidence="6">Sperm-associated antigen 16 protein-like</fullName>
    </submittedName>
</protein>
<dbReference type="PRINTS" id="PR00320">
    <property type="entry name" value="GPROTEINBRPT"/>
</dbReference>
<feature type="region of interest" description="Disordered" evidence="4">
    <location>
        <begin position="1"/>
        <end position="63"/>
    </location>
</feature>
<dbReference type="InterPro" id="IPR015943">
    <property type="entry name" value="WD40/YVTN_repeat-like_dom_sf"/>
</dbReference>
<feature type="region of interest" description="Disordered" evidence="4">
    <location>
        <begin position="211"/>
        <end position="261"/>
    </location>
</feature>
<keyword evidence="1 3" id="KW-0853">WD repeat</keyword>
<feature type="compositionally biased region" description="Basic and acidic residues" evidence="4">
    <location>
        <begin position="22"/>
        <end position="34"/>
    </location>
</feature>
<proteinExistence type="predicted"/>
<feature type="compositionally biased region" description="Basic and acidic residues" evidence="4">
    <location>
        <begin position="212"/>
        <end position="230"/>
    </location>
</feature>
<dbReference type="SUPFAM" id="SSF50978">
    <property type="entry name" value="WD40 repeat-like"/>
    <property type="match status" value="1"/>
</dbReference>
<dbReference type="InterPro" id="IPR001680">
    <property type="entry name" value="WD40_rpt"/>
</dbReference>
<evidence type="ECO:0000256" key="2">
    <source>
        <dbReference type="ARBA" id="ARBA00022737"/>
    </source>
</evidence>
<keyword evidence="5" id="KW-1185">Reference proteome</keyword>
<dbReference type="InterPro" id="IPR020472">
    <property type="entry name" value="WD40_PAC1"/>
</dbReference>